<accession>A0A1H0TTG7</accession>
<evidence type="ECO:0000313" key="3">
    <source>
        <dbReference type="Proteomes" id="UP000198549"/>
    </source>
</evidence>
<reference evidence="2 3" key="1">
    <citation type="submission" date="2016-10" db="EMBL/GenBank/DDBJ databases">
        <authorList>
            <person name="de Groot N.N."/>
        </authorList>
    </citation>
    <scope>NUCLEOTIDE SEQUENCE [LARGE SCALE GENOMIC DNA]</scope>
    <source>
        <strain evidence="2 3">BS3776</strain>
    </source>
</reference>
<name>A0A1H0TTG7_PSERE</name>
<dbReference type="EMBL" id="LT629709">
    <property type="protein sequence ID" value="SDP57243.1"/>
    <property type="molecule type" value="Genomic_DNA"/>
</dbReference>
<protein>
    <submittedName>
        <fullName evidence="2">Uncharacterized protein</fullName>
    </submittedName>
</protein>
<dbReference type="RefSeq" id="WP_231977867.1">
    <property type="nucleotide sequence ID" value="NZ_LT629709.1"/>
</dbReference>
<dbReference type="Proteomes" id="UP000198549">
    <property type="component" value="Chromosome I"/>
</dbReference>
<gene>
    <name evidence="2" type="ORF">SAMN04490202_4926</name>
</gene>
<feature type="transmembrane region" description="Helical" evidence="1">
    <location>
        <begin position="217"/>
        <end position="242"/>
    </location>
</feature>
<organism evidence="2 3">
    <name type="scientific">Pseudomonas reinekei</name>
    <dbReference type="NCBI Taxonomy" id="395598"/>
    <lineage>
        <taxon>Bacteria</taxon>
        <taxon>Pseudomonadati</taxon>
        <taxon>Pseudomonadota</taxon>
        <taxon>Gammaproteobacteria</taxon>
        <taxon>Pseudomonadales</taxon>
        <taxon>Pseudomonadaceae</taxon>
        <taxon>Pseudomonas</taxon>
    </lineage>
</organism>
<evidence type="ECO:0000256" key="1">
    <source>
        <dbReference type="SAM" id="Phobius"/>
    </source>
</evidence>
<dbReference type="AlphaFoldDB" id="A0A1H0TTG7"/>
<evidence type="ECO:0000313" key="2">
    <source>
        <dbReference type="EMBL" id="SDP57243.1"/>
    </source>
</evidence>
<keyword evidence="1" id="KW-1133">Transmembrane helix</keyword>
<proteinExistence type="predicted"/>
<sequence length="289" mass="30975">MSLSDTQLDQLGRDMDSNQHEMVVLSMDDANALIAQRNGTADTGTQPPTMCSRTQPEMLDGLWGNTQSIYNATVHSFVNTNWGVPAALGAYDAYNVGRLLSDIGGIGTKIRVLIKNGKRYVVLTGYPGLRNRLKGTRYGIRNAQLVEVGIDKYGIRGSSVKGFKLSCYVAVGIEVLEWVFNDEAVLSDLFAAVGVELIKAGIATAIGYAAAMAAGALFTAAAFPVAVGAVVVFGIGIGLNVLDNQYGIKNSVKSGMRYALHNIEQLHEKATRISIKDLQIYTEKLPPAS</sequence>
<keyword evidence="1" id="KW-0812">Transmembrane</keyword>
<keyword evidence="1" id="KW-0472">Membrane</keyword>